<protein>
    <submittedName>
        <fullName evidence="2">Uncharacterized protein</fullName>
    </submittedName>
</protein>
<gene>
    <name evidence="2" type="ORF">GHK53_36855</name>
</gene>
<proteinExistence type="predicted"/>
<comment type="caution">
    <text evidence="2">The sequence shown here is derived from an EMBL/GenBank/DDBJ whole genome shotgun (WGS) entry which is preliminary data.</text>
</comment>
<sequence>MQRLITTAAAATFAVLASAGLCRSAPVEVRRGHLDLSSPYIPPAQPRVSADEKRAIRDRMRLAQEKRDRKAAKLRALVAKGAIAAV</sequence>
<keyword evidence="1" id="KW-0732">Signal</keyword>
<dbReference type="EMBL" id="WISR01000294">
    <property type="protein sequence ID" value="MQW38161.1"/>
    <property type="molecule type" value="Genomic_DNA"/>
</dbReference>
<dbReference type="AlphaFoldDB" id="A0AAW9U2Q0"/>
<evidence type="ECO:0000313" key="3">
    <source>
        <dbReference type="Proteomes" id="UP000429484"/>
    </source>
</evidence>
<feature type="signal peptide" evidence="1">
    <location>
        <begin position="1"/>
        <end position="19"/>
    </location>
</feature>
<reference evidence="2 3" key="1">
    <citation type="journal article" date="2013" name="Genome Biol.">
        <title>Comparative genomics of the core and accessory genomes of 48 Sinorhizobium strains comprising five genospecies.</title>
        <authorList>
            <person name="Sugawara M."/>
            <person name="Epstein B."/>
            <person name="Badgley B.D."/>
            <person name="Unno T."/>
            <person name="Xu L."/>
            <person name="Reese J."/>
            <person name="Gyaneshwar P."/>
            <person name="Denny R."/>
            <person name="Mudge J."/>
            <person name="Bharti A.K."/>
            <person name="Farmer A.D."/>
            <person name="May G.D."/>
            <person name="Woodward J.E."/>
            <person name="Medigue C."/>
            <person name="Vallenet D."/>
            <person name="Lajus A."/>
            <person name="Rouy Z."/>
            <person name="Martinez-Vaz B."/>
            <person name="Tiffin P."/>
            <person name="Young N.D."/>
            <person name="Sadowsky M.J."/>
        </authorList>
    </citation>
    <scope>NUCLEOTIDE SEQUENCE [LARGE SCALE GENOMIC DNA]</scope>
    <source>
        <strain evidence="2 3">N6B1</strain>
    </source>
</reference>
<accession>A0AAW9U2Q0</accession>
<evidence type="ECO:0000256" key="1">
    <source>
        <dbReference type="SAM" id="SignalP"/>
    </source>
</evidence>
<dbReference type="RefSeq" id="WP_153350258.1">
    <property type="nucleotide sequence ID" value="NZ_WISR01000294.1"/>
</dbReference>
<organism evidence="2 3">
    <name type="scientific">Rhizobium meliloti</name>
    <name type="common">Ensifer meliloti</name>
    <name type="synonym">Sinorhizobium meliloti</name>
    <dbReference type="NCBI Taxonomy" id="382"/>
    <lineage>
        <taxon>Bacteria</taxon>
        <taxon>Pseudomonadati</taxon>
        <taxon>Pseudomonadota</taxon>
        <taxon>Alphaproteobacteria</taxon>
        <taxon>Hyphomicrobiales</taxon>
        <taxon>Rhizobiaceae</taxon>
        <taxon>Sinorhizobium/Ensifer group</taxon>
        <taxon>Sinorhizobium</taxon>
    </lineage>
</organism>
<feature type="chain" id="PRO_5043847047" evidence="1">
    <location>
        <begin position="20"/>
        <end position="86"/>
    </location>
</feature>
<dbReference type="Proteomes" id="UP000429484">
    <property type="component" value="Unassembled WGS sequence"/>
</dbReference>
<name>A0AAW9U2Q0_RHIML</name>
<evidence type="ECO:0000313" key="2">
    <source>
        <dbReference type="EMBL" id="MQW38161.1"/>
    </source>
</evidence>